<comment type="caution">
    <text evidence="2">The sequence shown here is derived from an EMBL/GenBank/DDBJ whole genome shotgun (WGS) entry which is preliminary data.</text>
</comment>
<dbReference type="AlphaFoldDB" id="A0A1F6T5P8"/>
<evidence type="ECO:0000259" key="1">
    <source>
        <dbReference type="Pfam" id="PF16762"/>
    </source>
</evidence>
<reference evidence="2 3" key="1">
    <citation type="journal article" date="2016" name="Nat. Commun.">
        <title>Thousands of microbial genomes shed light on interconnected biogeochemical processes in an aquifer system.</title>
        <authorList>
            <person name="Anantharaman K."/>
            <person name="Brown C.T."/>
            <person name="Hug L.A."/>
            <person name="Sharon I."/>
            <person name="Castelle C.J."/>
            <person name="Probst A.J."/>
            <person name="Thomas B.C."/>
            <person name="Singh A."/>
            <person name="Wilkins M.J."/>
            <person name="Karaoz U."/>
            <person name="Brodie E.L."/>
            <person name="Williams K.H."/>
            <person name="Hubbard S.S."/>
            <person name="Banfield J.F."/>
        </authorList>
    </citation>
    <scope>NUCLEOTIDE SEQUENCE [LARGE SCALE GENOMIC DNA]</scope>
</reference>
<dbReference type="InterPro" id="IPR031914">
    <property type="entry name" value="XACb0070_RHH_dom"/>
</dbReference>
<dbReference type="EMBL" id="MFSQ01000053">
    <property type="protein sequence ID" value="OGI40406.1"/>
    <property type="molecule type" value="Genomic_DNA"/>
</dbReference>
<dbReference type="Gene3D" id="1.10.1220.10">
    <property type="entry name" value="Met repressor-like"/>
    <property type="match status" value="1"/>
</dbReference>
<accession>A0A1F6T5P8</accession>
<dbReference type="Pfam" id="PF16762">
    <property type="entry name" value="RHH_6"/>
    <property type="match status" value="1"/>
</dbReference>
<organism evidence="2 3">
    <name type="scientific">Candidatus Muproteobacteria bacterium RBG_16_62_13</name>
    <dbReference type="NCBI Taxonomy" id="1817756"/>
    <lineage>
        <taxon>Bacteria</taxon>
        <taxon>Pseudomonadati</taxon>
        <taxon>Pseudomonadota</taxon>
        <taxon>Candidatus Muproteobacteria</taxon>
    </lineage>
</organism>
<gene>
    <name evidence="2" type="ORF">A2140_05280</name>
</gene>
<dbReference type="InterPro" id="IPR013321">
    <property type="entry name" value="Arc_rbn_hlx_hlx"/>
</dbReference>
<dbReference type="GO" id="GO:0006355">
    <property type="term" value="P:regulation of DNA-templated transcription"/>
    <property type="evidence" value="ECO:0007669"/>
    <property type="project" value="InterPro"/>
</dbReference>
<proteinExistence type="predicted"/>
<dbReference type="Proteomes" id="UP000178379">
    <property type="component" value="Unassembled WGS sequence"/>
</dbReference>
<evidence type="ECO:0000313" key="2">
    <source>
        <dbReference type="EMBL" id="OGI40406.1"/>
    </source>
</evidence>
<sequence length="76" mass="8666">MSNIRWPVVVPESIDRALRTYLARKGGKKGDISRFVQEAVQVRLFELTVGNVKKRNRVYSQKEILEAIEEAVGKHG</sequence>
<name>A0A1F6T5P8_9PROT</name>
<protein>
    <recommendedName>
        <fullName evidence="1">XACb0070 ribbon-helix-helix domain-containing protein</fullName>
    </recommendedName>
</protein>
<feature type="domain" description="XACb0070 ribbon-helix-helix" evidence="1">
    <location>
        <begin position="3"/>
        <end position="72"/>
    </location>
</feature>
<evidence type="ECO:0000313" key="3">
    <source>
        <dbReference type="Proteomes" id="UP000178379"/>
    </source>
</evidence>